<name>C6X8Z3_METGS</name>
<dbReference type="RefSeq" id="WP_015829292.1">
    <property type="nucleotide sequence ID" value="NC_012969.1"/>
</dbReference>
<dbReference type="KEGG" id="mei:Msip34_0365"/>
<dbReference type="AlphaFoldDB" id="C6X8Z3"/>
<sequence length="77" mass="8583">MEREISLKKKDHKAMDAFLERVLDAYKKEEISKSSALGGLAHVMAALDIRNTGEALAWFNQDGVEFFIEGDKLLGKG</sequence>
<organism evidence="1 2">
    <name type="scientific">Methylovorus glucosotrophus (strain SIP3-4)</name>
    <dbReference type="NCBI Taxonomy" id="582744"/>
    <lineage>
        <taxon>Bacteria</taxon>
        <taxon>Pseudomonadati</taxon>
        <taxon>Pseudomonadota</taxon>
        <taxon>Betaproteobacteria</taxon>
        <taxon>Nitrosomonadales</taxon>
        <taxon>Methylophilaceae</taxon>
        <taxon>Methylovorus</taxon>
    </lineage>
</organism>
<dbReference type="Proteomes" id="UP000002743">
    <property type="component" value="Chromosome"/>
</dbReference>
<keyword evidence="2" id="KW-1185">Reference proteome</keyword>
<reference evidence="1 2" key="2">
    <citation type="journal article" date="2011" name="J. Bacteriol.">
        <title>Genomes of three methylotrophs from a single niche uncover genetic and metabolic divergence of Methylophilaceae.</title>
        <authorList>
            <person name="Lapidus A."/>
            <person name="Clum A."/>
            <person name="Labutti K."/>
            <person name="Kaluzhnaya M.G."/>
            <person name="Lim S."/>
            <person name="Beck D.A."/>
            <person name="Glavina Del Rio T."/>
            <person name="Nolan M."/>
            <person name="Mavromatis K."/>
            <person name="Huntemann M."/>
            <person name="Lucas S."/>
            <person name="Lidstrom M.E."/>
            <person name="Ivanova N."/>
            <person name="Chistoserdova L."/>
        </authorList>
    </citation>
    <scope>NUCLEOTIDE SEQUENCE [LARGE SCALE GENOMIC DNA]</scope>
    <source>
        <strain evidence="1 2">SIP3-4</strain>
    </source>
</reference>
<proteinExistence type="predicted"/>
<reference evidence="2" key="1">
    <citation type="submission" date="2009-07" db="EMBL/GenBank/DDBJ databases">
        <title>Complete sequence of chromosome of Methylovorus sp. SIP3-4.</title>
        <authorList>
            <person name="Lucas S."/>
            <person name="Copeland A."/>
            <person name="Lapidus A."/>
            <person name="Glavina del Rio T."/>
            <person name="Tice H."/>
            <person name="Bruce D."/>
            <person name="Goodwin L."/>
            <person name="Pitluck S."/>
            <person name="Clum A."/>
            <person name="Larimer F."/>
            <person name="Land M."/>
            <person name="Hauser L."/>
            <person name="Kyrpides N."/>
            <person name="Mikhailova N."/>
            <person name="Kayluzhnaya M."/>
            <person name="Chistoserdova L."/>
        </authorList>
    </citation>
    <scope>NUCLEOTIDE SEQUENCE [LARGE SCALE GENOMIC DNA]</scope>
    <source>
        <strain evidence="2">SIP3-4</strain>
    </source>
</reference>
<accession>C6X8Z3</accession>
<dbReference type="EMBL" id="CP001674">
    <property type="protein sequence ID" value="ACT49613.1"/>
    <property type="molecule type" value="Genomic_DNA"/>
</dbReference>
<dbReference type="HOGENOM" id="CLU_2679522_0_0_4"/>
<evidence type="ECO:0000313" key="1">
    <source>
        <dbReference type="EMBL" id="ACT49613.1"/>
    </source>
</evidence>
<protein>
    <submittedName>
        <fullName evidence="1">Uncharacterized protein</fullName>
    </submittedName>
</protein>
<gene>
    <name evidence="1" type="ordered locus">Msip34_0365</name>
</gene>
<dbReference type="STRING" id="582744.Msip34_0365"/>
<evidence type="ECO:0000313" key="2">
    <source>
        <dbReference type="Proteomes" id="UP000002743"/>
    </source>
</evidence>